<dbReference type="InterPro" id="IPR036291">
    <property type="entry name" value="NAD(P)-bd_dom_sf"/>
</dbReference>
<evidence type="ECO:0000256" key="1">
    <source>
        <dbReference type="ARBA" id="ARBA00010928"/>
    </source>
</evidence>
<evidence type="ECO:0000256" key="2">
    <source>
        <dbReference type="ARBA" id="ARBA00023002"/>
    </source>
</evidence>
<accession>A0ABR9XAH4</accession>
<evidence type="ECO:0000259" key="3">
    <source>
        <dbReference type="Pfam" id="PF01408"/>
    </source>
</evidence>
<dbReference type="InterPro" id="IPR050984">
    <property type="entry name" value="Gfo/Idh/MocA_domain"/>
</dbReference>
<evidence type="ECO:0000259" key="4">
    <source>
        <dbReference type="Pfam" id="PF22725"/>
    </source>
</evidence>
<feature type="domain" description="GFO/IDH/MocA-like oxidoreductase" evidence="4">
    <location>
        <begin position="133"/>
        <end position="250"/>
    </location>
</feature>
<keyword evidence="2" id="KW-0560">Oxidoreductase</keyword>
<evidence type="ECO:0000313" key="6">
    <source>
        <dbReference type="Proteomes" id="UP000607796"/>
    </source>
</evidence>
<reference evidence="5 6" key="1">
    <citation type="journal article" date="2021" name="Int. J. Syst. Evol. Microbiol.">
        <title>Salipiger mangrovisoli sp. nov., isolated from mangrove soil and the proposal for the reclassification of Paraphaeobacter pallidus as Salipiger pallidus comb. nov.</title>
        <authorList>
            <person name="Du J."/>
            <person name="Liu Y."/>
            <person name="Pei T."/>
            <person name="Deng M.R."/>
            <person name="Zhu H."/>
        </authorList>
    </citation>
    <scope>NUCLEOTIDE SEQUENCE [LARGE SCALE GENOMIC DNA]</scope>
    <source>
        <strain evidence="5 6">6D45A</strain>
    </source>
</reference>
<name>A0ABR9XAH4_9RHOB</name>
<proteinExistence type="inferred from homology"/>
<comment type="caution">
    <text evidence="5">The sequence shown here is derived from an EMBL/GenBank/DDBJ whole genome shotgun (WGS) entry which is preliminary data.</text>
</comment>
<dbReference type="Gene3D" id="3.30.360.10">
    <property type="entry name" value="Dihydrodipicolinate Reductase, domain 2"/>
    <property type="match status" value="1"/>
</dbReference>
<keyword evidence="6" id="KW-1185">Reference proteome</keyword>
<dbReference type="Pfam" id="PF22725">
    <property type="entry name" value="GFO_IDH_MocA_C3"/>
    <property type="match status" value="1"/>
</dbReference>
<protein>
    <submittedName>
        <fullName evidence="5">Gfo/Idh/MocA family oxidoreductase</fullName>
    </submittedName>
</protein>
<dbReference type="SUPFAM" id="SSF55347">
    <property type="entry name" value="Glyceraldehyde-3-phosphate dehydrogenase-like, C-terminal domain"/>
    <property type="match status" value="1"/>
</dbReference>
<dbReference type="EMBL" id="JADFFK010000038">
    <property type="protein sequence ID" value="MBE9640605.1"/>
    <property type="molecule type" value="Genomic_DNA"/>
</dbReference>
<sequence>MTDLIRWGVLGTAGIAVRKVIPGMETAASSVVTAIASRDDQRARQAAQALGIPKHYASYEALLADPEIDAIYNPLPVSLHVDWTIRALQAGKHVLCEKPIALTAEEARRLVDARDATGREVLEAVMVRQHPQWLRVKEILRSGEIGEVSLVQMALTFFNDDPGNIRNIAALGGGALYDIGCYAVFLSRFIFGTEPERAVAMCVTDPDFSTDRLTGGVVDFGAGKMLSFACGTQHSRFQTVQIFGSRGRIEVPVSLNAPQGGETTILVDPSGDNDPDRLRRETIPACDQYGLQAELAARVFQGREAPAYPIEDAVANMAVVDALYRSAKNHTWEKVERT</sequence>
<dbReference type="InterPro" id="IPR000683">
    <property type="entry name" value="Gfo/Idh/MocA-like_OxRdtase_N"/>
</dbReference>
<dbReference type="RefSeq" id="WP_194137870.1">
    <property type="nucleotide sequence ID" value="NZ_JADFFK010000038.1"/>
</dbReference>
<dbReference type="PANTHER" id="PTHR22604">
    <property type="entry name" value="OXIDOREDUCTASES"/>
    <property type="match status" value="1"/>
</dbReference>
<comment type="similarity">
    <text evidence="1">Belongs to the Gfo/Idh/MocA family.</text>
</comment>
<dbReference type="SUPFAM" id="SSF51735">
    <property type="entry name" value="NAD(P)-binding Rossmann-fold domains"/>
    <property type="match status" value="1"/>
</dbReference>
<dbReference type="Pfam" id="PF01408">
    <property type="entry name" value="GFO_IDH_MocA"/>
    <property type="match status" value="1"/>
</dbReference>
<dbReference type="Proteomes" id="UP000607796">
    <property type="component" value="Unassembled WGS sequence"/>
</dbReference>
<evidence type="ECO:0000313" key="5">
    <source>
        <dbReference type="EMBL" id="MBE9640605.1"/>
    </source>
</evidence>
<gene>
    <name evidence="5" type="ORF">IQ782_27520</name>
</gene>
<dbReference type="PANTHER" id="PTHR22604:SF105">
    <property type="entry name" value="TRANS-1,2-DIHYDROBENZENE-1,2-DIOL DEHYDROGENASE"/>
    <property type="match status" value="1"/>
</dbReference>
<organism evidence="5 6">
    <name type="scientific">Salipiger mangrovisoli</name>
    <dbReference type="NCBI Taxonomy" id="2865933"/>
    <lineage>
        <taxon>Bacteria</taxon>
        <taxon>Pseudomonadati</taxon>
        <taxon>Pseudomonadota</taxon>
        <taxon>Alphaproteobacteria</taxon>
        <taxon>Rhodobacterales</taxon>
        <taxon>Roseobacteraceae</taxon>
        <taxon>Salipiger</taxon>
    </lineage>
</organism>
<dbReference type="InterPro" id="IPR055170">
    <property type="entry name" value="GFO_IDH_MocA-like_dom"/>
</dbReference>
<feature type="domain" description="Gfo/Idh/MocA-like oxidoreductase N-terminal" evidence="3">
    <location>
        <begin position="5"/>
        <end position="121"/>
    </location>
</feature>
<dbReference type="Gene3D" id="3.40.50.720">
    <property type="entry name" value="NAD(P)-binding Rossmann-like Domain"/>
    <property type="match status" value="1"/>
</dbReference>